<evidence type="ECO:0000313" key="2">
    <source>
        <dbReference type="Proteomes" id="UP000515150"/>
    </source>
</evidence>
<dbReference type="GeneID" id="114868709"/>
<evidence type="ECO:0000313" key="3">
    <source>
        <dbReference type="RefSeq" id="XP_029028374.1"/>
    </source>
</evidence>
<dbReference type="Proteomes" id="UP000515150">
    <property type="component" value="Chromosome 2"/>
</dbReference>
<feature type="region of interest" description="Disordered" evidence="1">
    <location>
        <begin position="86"/>
        <end position="149"/>
    </location>
</feature>
<dbReference type="AlphaFoldDB" id="A0A6P7PHI7"/>
<feature type="compositionally biased region" description="Basic residues" evidence="1">
    <location>
        <begin position="103"/>
        <end position="117"/>
    </location>
</feature>
<sequence>MKKKTQHGTQNLDQREIKEVKPDLVLIDPGQLNVIIKEEQDPEFTDQDPDFVDQQHCSSGVKRENQDNSDVMNYEQNFVNQDHIKREIKGETQGPDISDHNYHSRKINKQNRNKEHRNHAPTEPTDKQTCQSTLLISTPTSACSPIHTP</sequence>
<accession>A0A6P7PHI7</accession>
<evidence type="ECO:0000256" key="1">
    <source>
        <dbReference type="SAM" id="MobiDB-lite"/>
    </source>
</evidence>
<feature type="compositionally biased region" description="Polar residues" evidence="1">
    <location>
        <begin position="127"/>
        <end position="143"/>
    </location>
</feature>
<protein>
    <submittedName>
        <fullName evidence="3">Uncharacterized protein LOC114868709 isoform X2</fullName>
    </submittedName>
</protein>
<keyword evidence="2" id="KW-1185">Reference proteome</keyword>
<dbReference type="RefSeq" id="XP_029028374.1">
    <property type="nucleotide sequence ID" value="XM_029172541.3"/>
</dbReference>
<organism evidence="2 3">
    <name type="scientific">Betta splendens</name>
    <name type="common">Siamese fighting fish</name>
    <dbReference type="NCBI Taxonomy" id="158456"/>
    <lineage>
        <taxon>Eukaryota</taxon>
        <taxon>Metazoa</taxon>
        <taxon>Chordata</taxon>
        <taxon>Craniata</taxon>
        <taxon>Vertebrata</taxon>
        <taxon>Euteleostomi</taxon>
        <taxon>Actinopterygii</taxon>
        <taxon>Neopterygii</taxon>
        <taxon>Teleostei</taxon>
        <taxon>Neoteleostei</taxon>
        <taxon>Acanthomorphata</taxon>
        <taxon>Anabantaria</taxon>
        <taxon>Anabantiformes</taxon>
        <taxon>Anabantoidei</taxon>
        <taxon>Osphronemidae</taxon>
        <taxon>Betta</taxon>
    </lineage>
</organism>
<reference evidence="3" key="1">
    <citation type="submission" date="2025-08" db="UniProtKB">
        <authorList>
            <consortium name="RefSeq"/>
        </authorList>
    </citation>
    <scope>IDENTIFICATION</scope>
</reference>
<gene>
    <name evidence="3" type="primary">LOC114868709</name>
</gene>
<name>A0A6P7PHI7_BETSP</name>
<proteinExistence type="predicted"/>